<dbReference type="RefSeq" id="WP_099477842.1">
    <property type="nucleotide sequence ID" value="NZ_CP016809.1"/>
</dbReference>
<dbReference type="PANTHER" id="PTHR43297:SF14">
    <property type="entry name" value="ATPASE AAA-TYPE CORE DOMAIN-CONTAINING PROTEIN"/>
    <property type="match status" value="1"/>
</dbReference>
<dbReference type="GO" id="GO:0015413">
    <property type="term" value="F:ABC-type nickel transporter activity"/>
    <property type="evidence" value="ECO:0007669"/>
    <property type="project" value="InterPro"/>
</dbReference>
<dbReference type="GO" id="GO:0005886">
    <property type="term" value="C:plasma membrane"/>
    <property type="evidence" value="ECO:0007669"/>
    <property type="project" value="UniProtKB-SubCell"/>
</dbReference>
<dbReference type="PROSITE" id="PS50893">
    <property type="entry name" value="ABC_TRANSPORTER_2"/>
    <property type="match status" value="1"/>
</dbReference>
<dbReference type="InterPro" id="IPR003593">
    <property type="entry name" value="AAA+_ATPase"/>
</dbReference>
<dbReference type="PANTHER" id="PTHR43297">
    <property type="entry name" value="OLIGOPEPTIDE TRANSPORT ATP-BINDING PROTEIN APPD"/>
    <property type="match status" value="1"/>
</dbReference>
<evidence type="ECO:0000256" key="3">
    <source>
        <dbReference type="ARBA" id="ARBA00022448"/>
    </source>
</evidence>
<name>A0A1B2E0D8_9BACL</name>
<keyword evidence="9" id="KW-1278">Translocase</keyword>
<comment type="subcellular location">
    <subcellularLocation>
        <location evidence="1">Cell membrane</location>
        <topology evidence="1">Peripheral membrane protein</topology>
    </subcellularLocation>
</comment>
<dbReference type="InterPro" id="IPR027417">
    <property type="entry name" value="P-loop_NTPase"/>
</dbReference>
<dbReference type="InterPro" id="IPR003439">
    <property type="entry name" value="ABC_transporter-like_ATP-bd"/>
</dbReference>
<keyword evidence="11" id="KW-0921">Nickel transport</keyword>
<evidence type="ECO:0000256" key="9">
    <source>
        <dbReference type="ARBA" id="ARBA00022967"/>
    </source>
</evidence>
<dbReference type="SUPFAM" id="SSF52540">
    <property type="entry name" value="P-loop containing nucleoside triphosphate hydrolases"/>
    <property type="match status" value="1"/>
</dbReference>
<keyword evidence="6" id="KW-0533">Nickel</keyword>
<evidence type="ECO:0000256" key="10">
    <source>
        <dbReference type="ARBA" id="ARBA00023065"/>
    </source>
</evidence>
<evidence type="ECO:0000256" key="6">
    <source>
        <dbReference type="ARBA" id="ARBA00022596"/>
    </source>
</evidence>
<dbReference type="Gene3D" id="3.40.50.300">
    <property type="entry name" value="P-loop containing nucleotide triphosphate hydrolases"/>
    <property type="match status" value="1"/>
</dbReference>
<sequence length="277" mass="30560">MTAQSNAVLQISGLRVTAKTAQGETPLVHAIDLELRPGRVLGLIGESGCGKTMTSMSVLQLLDRKTTKIEGSIRLNGRELNGIRSESMRAIRGKEISLILQNPMNAFNPVLTIGSQCIETIRTHTSLSKKQAYELAVSSLHDVNLPDPTTIMKQYPFQLSGGMLQRIMIATAVCLRPSVIIADEPTTALDADNQLRVLRQLDRIRSEYGTSILLITHDLGVIAEIADEVAVMHQGRIVEQADVFRLFDHPQHEYTQKLLNARPSFSIDQQSNEIILA</sequence>
<dbReference type="PROSITE" id="PS00211">
    <property type="entry name" value="ABC_TRANSPORTER_1"/>
    <property type="match status" value="1"/>
</dbReference>
<dbReference type="GO" id="GO:0016151">
    <property type="term" value="F:nickel cation binding"/>
    <property type="evidence" value="ECO:0007669"/>
    <property type="project" value="InterPro"/>
</dbReference>
<evidence type="ECO:0000256" key="12">
    <source>
        <dbReference type="ARBA" id="ARBA00023136"/>
    </source>
</evidence>
<reference evidence="14" key="1">
    <citation type="submission" date="2016-08" db="EMBL/GenBank/DDBJ databases">
        <title>Complete Genome Seqeunce of Paenibacillus sp. nov. IHBB 9852 from high altitute lake of Indian trans-Himalayas.</title>
        <authorList>
            <person name="Kiran S."/>
            <person name="Swarnkar M.K."/>
            <person name="Rana A."/>
            <person name="Tewari R."/>
            <person name="Gulati A."/>
        </authorList>
    </citation>
    <scope>NUCLEOTIDE SEQUENCE [LARGE SCALE GENOMIC DNA]</scope>
    <source>
        <strain evidence="14">IHBB 9852</strain>
    </source>
</reference>
<evidence type="ECO:0000256" key="8">
    <source>
        <dbReference type="ARBA" id="ARBA00022840"/>
    </source>
</evidence>
<evidence type="ECO:0000256" key="5">
    <source>
        <dbReference type="ARBA" id="ARBA00022519"/>
    </source>
</evidence>
<keyword evidence="10" id="KW-0406">Ion transport</keyword>
<dbReference type="InterPro" id="IPR017871">
    <property type="entry name" value="ABC_transporter-like_CS"/>
</dbReference>
<proteinExistence type="inferred from homology"/>
<evidence type="ECO:0000313" key="14">
    <source>
        <dbReference type="EMBL" id="ANY73401.1"/>
    </source>
</evidence>
<protein>
    <submittedName>
        <fullName evidence="14">Nickel import ATP-binding protein NikD</fullName>
    </submittedName>
</protein>
<keyword evidence="4" id="KW-1003">Cell membrane</keyword>
<dbReference type="GO" id="GO:0005524">
    <property type="term" value="F:ATP binding"/>
    <property type="evidence" value="ECO:0007669"/>
    <property type="project" value="UniProtKB-KW"/>
</dbReference>
<dbReference type="Pfam" id="PF00005">
    <property type="entry name" value="ABC_tran"/>
    <property type="match status" value="1"/>
</dbReference>
<keyword evidence="7" id="KW-0547">Nucleotide-binding</keyword>
<dbReference type="AlphaFoldDB" id="A0A1B2E0D8"/>
<keyword evidence="3" id="KW-0813">Transport</keyword>
<dbReference type="KEGG" id="pib:BBD41_12845"/>
<feature type="domain" description="ABC transporter" evidence="13">
    <location>
        <begin position="9"/>
        <end position="259"/>
    </location>
</feature>
<keyword evidence="8 14" id="KW-0067">ATP-binding</keyword>
<keyword evidence="5" id="KW-0997">Cell inner membrane</keyword>
<dbReference type="CDD" id="cd03257">
    <property type="entry name" value="ABC_NikE_OppD_transporters"/>
    <property type="match status" value="1"/>
</dbReference>
<keyword evidence="12" id="KW-0472">Membrane</keyword>
<evidence type="ECO:0000256" key="2">
    <source>
        <dbReference type="ARBA" id="ARBA00005417"/>
    </source>
</evidence>
<evidence type="ECO:0000256" key="7">
    <source>
        <dbReference type="ARBA" id="ARBA00022741"/>
    </source>
</evidence>
<evidence type="ECO:0000256" key="4">
    <source>
        <dbReference type="ARBA" id="ARBA00022475"/>
    </source>
</evidence>
<dbReference type="EMBL" id="CP016809">
    <property type="protein sequence ID" value="ANY73401.1"/>
    <property type="molecule type" value="Genomic_DNA"/>
</dbReference>
<dbReference type="SMART" id="SM00382">
    <property type="entry name" value="AAA"/>
    <property type="match status" value="1"/>
</dbReference>
<dbReference type="InterPro" id="IPR050388">
    <property type="entry name" value="ABC_Ni/Peptide_Import"/>
</dbReference>
<evidence type="ECO:0000256" key="1">
    <source>
        <dbReference type="ARBA" id="ARBA00004202"/>
    </source>
</evidence>
<gene>
    <name evidence="14" type="ORF">BBD41_12845</name>
</gene>
<evidence type="ECO:0000259" key="13">
    <source>
        <dbReference type="PROSITE" id="PS50893"/>
    </source>
</evidence>
<organism evidence="14">
    <name type="scientific">Paenibacillus ihbetae</name>
    <dbReference type="NCBI Taxonomy" id="1870820"/>
    <lineage>
        <taxon>Bacteria</taxon>
        <taxon>Bacillati</taxon>
        <taxon>Bacillota</taxon>
        <taxon>Bacilli</taxon>
        <taxon>Bacillales</taxon>
        <taxon>Paenibacillaceae</taxon>
        <taxon>Paenibacillus</taxon>
    </lineage>
</organism>
<evidence type="ECO:0000256" key="11">
    <source>
        <dbReference type="ARBA" id="ARBA00023112"/>
    </source>
</evidence>
<comment type="similarity">
    <text evidence="2">Belongs to the ABC transporter superfamily.</text>
</comment>
<dbReference type="GO" id="GO:0016887">
    <property type="term" value="F:ATP hydrolysis activity"/>
    <property type="evidence" value="ECO:0007669"/>
    <property type="project" value="InterPro"/>
</dbReference>
<dbReference type="InterPro" id="IPR014138">
    <property type="entry name" value="Nickel_NikD"/>
</dbReference>
<dbReference type="NCBIfam" id="TIGR02770">
    <property type="entry name" value="nickel_nikD"/>
    <property type="match status" value="1"/>
</dbReference>
<accession>A0A1B2E0D8</accession>